<gene>
    <name evidence="1" type="ORF">HYS17_02330</name>
</gene>
<name>A0A7T5R334_9BACT</name>
<dbReference type="EMBL" id="CP066681">
    <property type="protein sequence ID" value="QQG36632.1"/>
    <property type="molecule type" value="Genomic_DNA"/>
</dbReference>
<protein>
    <submittedName>
        <fullName evidence="1">Uncharacterized protein</fullName>
    </submittedName>
</protein>
<sequence>MGAKKKPADKNLNIDLKAGFGFDPDWTLEQAMAAGSDGPLSPFWRWQRWQQLEEEYRKRFEAGDKEVVFTALHACACSNLSMPDWLADAYAAGFHKWVNYRAGSLDEAFDVAIPKGKHLNALRKNRMLRFAVPLAVDKARNEGNAIQQGLFEKVGKEFGISGSSAKNLYYRYRNTFLKKS</sequence>
<evidence type="ECO:0000313" key="2">
    <source>
        <dbReference type="Proteomes" id="UP000595362"/>
    </source>
</evidence>
<organism evidence="1 2">
    <name type="scientific">Micavibrio aeruginosavorus</name>
    <dbReference type="NCBI Taxonomy" id="349221"/>
    <lineage>
        <taxon>Bacteria</taxon>
        <taxon>Pseudomonadati</taxon>
        <taxon>Bdellovibrionota</taxon>
        <taxon>Bdellovibrionia</taxon>
        <taxon>Bdellovibrionales</taxon>
        <taxon>Pseudobdellovibrionaceae</taxon>
        <taxon>Micavibrio</taxon>
    </lineage>
</organism>
<evidence type="ECO:0000313" key="1">
    <source>
        <dbReference type="EMBL" id="QQG36632.1"/>
    </source>
</evidence>
<accession>A0A7T5R334</accession>
<dbReference type="Proteomes" id="UP000595362">
    <property type="component" value="Chromosome"/>
</dbReference>
<reference evidence="1 2" key="1">
    <citation type="submission" date="2020-07" db="EMBL/GenBank/DDBJ databases">
        <title>Huge and variable diversity of episymbiotic CPR bacteria and DPANN archaea in groundwater ecosystems.</title>
        <authorList>
            <person name="He C.Y."/>
            <person name="Keren R."/>
            <person name="Whittaker M."/>
            <person name="Farag I.F."/>
            <person name="Doudna J."/>
            <person name="Cate J.H.D."/>
            <person name="Banfield J.F."/>
        </authorList>
    </citation>
    <scope>NUCLEOTIDE SEQUENCE [LARGE SCALE GENOMIC DNA]</scope>
    <source>
        <strain evidence="1">NC_groundwater_70_Ag_B-0.1um_54_66</strain>
    </source>
</reference>
<proteinExistence type="predicted"/>
<dbReference type="AlphaFoldDB" id="A0A7T5R334"/>